<feature type="domain" description="4'-phosphopantetheinyl transferase N-terminal" evidence="4">
    <location>
        <begin position="26"/>
        <end position="114"/>
    </location>
</feature>
<dbReference type="AlphaFoldDB" id="A0A081BMS5"/>
<protein>
    <submittedName>
        <fullName evidence="5">4'-phosphopantetheinyl transferase</fullName>
    </submittedName>
</protein>
<dbReference type="Proteomes" id="UP000030700">
    <property type="component" value="Unassembled WGS sequence"/>
</dbReference>
<dbReference type="Gene3D" id="3.90.470.20">
    <property type="entry name" value="4'-phosphopantetheinyl transferase domain"/>
    <property type="match status" value="2"/>
</dbReference>
<dbReference type="GO" id="GO:0000287">
    <property type="term" value="F:magnesium ion binding"/>
    <property type="evidence" value="ECO:0007669"/>
    <property type="project" value="InterPro"/>
</dbReference>
<evidence type="ECO:0000256" key="1">
    <source>
        <dbReference type="ARBA" id="ARBA00010990"/>
    </source>
</evidence>
<dbReference type="InterPro" id="IPR050559">
    <property type="entry name" value="P-Pant_transferase_sf"/>
</dbReference>
<proteinExistence type="inferred from homology"/>
<gene>
    <name evidence="5" type="ORF">U14_02936</name>
</gene>
<dbReference type="STRING" id="1499966.U14_02936"/>
<name>A0A081BMS5_9BACT</name>
<feature type="domain" description="4'-phosphopantetheinyl transferase" evidence="3">
    <location>
        <begin position="121"/>
        <end position="228"/>
    </location>
</feature>
<evidence type="ECO:0000259" key="3">
    <source>
        <dbReference type="Pfam" id="PF01648"/>
    </source>
</evidence>
<evidence type="ECO:0000313" key="5">
    <source>
        <dbReference type="EMBL" id="GAK51691.1"/>
    </source>
</evidence>
<dbReference type="EMBL" id="DF820457">
    <property type="protein sequence ID" value="GAK51691.1"/>
    <property type="molecule type" value="Genomic_DNA"/>
</dbReference>
<dbReference type="InterPro" id="IPR037143">
    <property type="entry name" value="4-PPantetheinyl_Trfase_dom_sf"/>
</dbReference>
<comment type="similarity">
    <text evidence="1">Belongs to the P-Pant transferase superfamily. Gsp/Sfp/HetI/AcpT family.</text>
</comment>
<keyword evidence="6" id="KW-1185">Reference proteome</keyword>
<reference evidence="5" key="1">
    <citation type="journal article" date="2015" name="PeerJ">
        <title>First genomic representation of candidate bacterial phylum KSB3 points to enhanced environmental sensing as a trigger of wastewater bulking.</title>
        <authorList>
            <person name="Sekiguchi Y."/>
            <person name="Ohashi A."/>
            <person name="Parks D.H."/>
            <person name="Yamauchi T."/>
            <person name="Tyson G.W."/>
            <person name="Hugenholtz P."/>
        </authorList>
    </citation>
    <scope>NUCLEOTIDE SEQUENCE [LARGE SCALE GENOMIC DNA]</scope>
</reference>
<dbReference type="GO" id="GO:0008897">
    <property type="term" value="F:holo-[acyl-carrier-protein] synthase activity"/>
    <property type="evidence" value="ECO:0007669"/>
    <property type="project" value="InterPro"/>
</dbReference>
<dbReference type="Pfam" id="PF01648">
    <property type="entry name" value="ACPS"/>
    <property type="match status" value="1"/>
</dbReference>
<accession>A0A081BMS5</accession>
<dbReference type="SUPFAM" id="SSF56214">
    <property type="entry name" value="4'-phosphopantetheinyl transferase"/>
    <property type="match status" value="2"/>
</dbReference>
<dbReference type="PANTHER" id="PTHR12215:SF10">
    <property type="entry name" value="L-AMINOADIPATE-SEMIALDEHYDE DEHYDROGENASE-PHOSPHOPANTETHEINYL TRANSFERASE"/>
    <property type="match status" value="1"/>
</dbReference>
<dbReference type="InterPro" id="IPR055066">
    <property type="entry name" value="AASDHPPT_N"/>
</dbReference>
<sequence length="244" mass="27742">MWQNPPNTLQLLATDAHVWRVPLQQSDDALEALLAVLDADERARADRFRFPKDRRHYIAARGTLRLLLSRYLAMPVAKIAFDYNEYGKPALAPELTSLDLRFNLSHSGDMALYAVTLAREVGVDIEWTGRRLDQPEQIAERYFSQAERAALRNLPETQKRQGFFNAWTRKEAYIKARGKGLYLALDEFDVRLDPAQPAQLLATRDDPAQASRWQMQALDPGAGYVAALVVEGGGWQAYCYNWCV</sequence>
<dbReference type="GO" id="GO:0005829">
    <property type="term" value="C:cytosol"/>
    <property type="evidence" value="ECO:0007669"/>
    <property type="project" value="TreeGrafter"/>
</dbReference>
<dbReference type="InterPro" id="IPR008278">
    <property type="entry name" value="4-PPantetheinyl_Trfase_dom"/>
</dbReference>
<dbReference type="Pfam" id="PF22624">
    <property type="entry name" value="AASDHPPT_N"/>
    <property type="match status" value="1"/>
</dbReference>
<dbReference type="PANTHER" id="PTHR12215">
    <property type="entry name" value="PHOSPHOPANTETHEINE TRANSFERASE"/>
    <property type="match status" value="1"/>
</dbReference>
<dbReference type="GO" id="GO:0019878">
    <property type="term" value="P:lysine biosynthetic process via aminoadipic acid"/>
    <property type="evidence" value="ECO:0007669"/>
    <property type="project" value="TreeGrafter"/>
</dbReference>
<organism evidence="5">
    <name type="scientific">Candidatus Moduliflexus flocculans</name>
    <dbReference type="NCBI Taxonomy" id="1499966"/>
    <lineage>
        <taxon>Bacteria</taxon>
        <taxon>Candidatus Moduliflexota</taxon>
        <taxon>Candidatus Moduliflexia</taxon>
        <taxon>Candidatus Moduliflexales</taxon>
        <taxon>Candidatus Moduliflexaceae</taxon>
    </lineage>
</organism>
<dbReference type="HOGENOM" id="CLU_057011_2_3_0"/>
<evidence type="ECO:0000313" key="6">
    <source>
        <dbReference type="Proteomes" id="UP000030700"/>
    </source>
</evidence>
<keyword evidence="2 5" id="KW-0808">Transferase</keyword>
<evidence type="ECO:0000256" key="2">
    <source>
        <dbReference type="ARBA" id="ARBA00022679"/>
    </source>
</evidence>
<evidence type="ECO:0000259" key="4">
    <source>
        <dbReference type="Pfam" id="PF22624"/>
    </source>
</evidence>